<dbReference type="SUPFAM" id="SSF51206">
    <property type="entry name" value="cAMP-binding domain-like"/>
    <property type="match status" value="1"/>
</dbReference>
<dbReference type="InterPro" id="IPR014710">
    <property type="entry name" value="RmlC-like_jellyroll"/>
</dbReference>
<dbReference type="PROSITE" id="PS50042">
    <property type="entry name" value="CNMP_BINDING_3"/>
    <property type="match status" value="1"/>
</dbReference>
<keyword evidence="3" id="KW-1185">Reference proteome</keyword>
<dbReference type="RefSeq" id="WP_071861256.1">
    <property type="nucleotide sequence ID" value="NZ_JBHLVS010000012.1"/>
</dbReference>
<dbReference type="AlphaFoldDB" id="A0A1L8SXS3"/>
<dbReference type="EMBL" id="JXKM01000002">
    <property type="protein sequence ID" value="OJG36840.1"/>
    <property type="molecule type" value="Genomic_DNA"/>
</dbReference>
<dbReference type="InterPro" id="IPR036390">
    <property type="entry name" value="WH_DNA-bd_sf"/>
</dbReference>
<dbReference type="Proteomes" id="UP000183700">
    <property type="component" value="Unassembled WGS sequence"/>
</dbReference>
<evidence type="ECO:0000259" key="1">
    <source>
        <dbReference type="PROSITE" id="PS50042"/>
    </source>
</evidence>
<dbReference type="OrthoDB" id="581021at2"/>
<dbReference type="SMART" id="SM00100">
    <property type="entry name" value="cNMP"/>
    <property type="match status" value="1"/>
</dbReference>
<dbReference type="SUPFAM" id="SSF46785">
    <property type="entry name" value="Winged helix' DNA-binding domain"/>
    <property type="match status" value="1"/>
</dbReference>
<evidence type="ECO:0000313" key="2">
    <source>
        <dbReference type="EMBL" id="OJG36840.1"/>
    </source>
</evidence>
<name>A0A1L8SXS3_9ENTE</name>
<proteinExistence type="predicted"/>
<sequence length="219" mass="24984">MKNNLEPHHLNWLSYYGLLNQRENCAVRHFKAGEEIFSQGVEYKFIMIVVSGKAKVCMSAPNGKDLILAYYLSRGLIGDVELMTDIRYATASVITLSPFECIVVHFQSKEDPMFKNLTFMTALAKDLSKNLVKDSSNYTSNVIYTGEQRLCSYIFQGAYKSHFSDKLTDVAATIGVSYRHLLRLLNTLCEDGILRREHGGFKIVQEQKLRQRSAQGFYK</sequence>
<gene>
    <name evidence="2" type="ORF">RV00_GL001285</name>
</gene>
<accession>A0A1L8SXS3</accession>
<dbReference type="Gene3D" id="2.60.120.10">
    <property type="entry name" value="Jelly Rolls"/>
    <property type="match status" value="1"/>
</dbReference>
<dbReference type="CDD" id="cd00038">
    <property type="entry name" value="CAP_ED"/>
    <property type="match status" value="1"/>
</dbReference>
<comment type="caution">
    <text evidence="2">The sequence shown here is derived from an EMBL/GenBank/DDBJ whole genome shotgun (WGS) entry which is preliminary data.</text>
</comment>
<evidence type="ECO:0000313" key="3">
    <source>
        <dbReference type="Proteomes" id="UP000183700"/>
    </source>
</evidence>
<reference evidence="2 3" key="1">
    <citation type="submission" date="2014-12" db="EMBL/GenBank/DDBJ databases">
        <title>Draft genome sequences of 29 type strains of Enterococci.</title>
        <authorList>
            <person name="Zhong Z."/>
            <person name="Sun Z."/>
            <person name="Liu W."/>
            <person name="Zhang W."/>
            <person name="Zhang H."/>
        </authorList>
    </citation>
    <scope>NUCLEOTIDE SEQUENCE [LARGE SCALE GENOMIC DNA]</scope>
    <source>
        <strain evidence="2 3">DSM 22802</strain>
    </source>
</reference>
<dbReference type="Pfam" id="PF00027">
    <property type="entry name" value="cNMP_binding"/>
    <property type="match status" value="1"/>
</dbReference>
<dbReference type="InterPro" id="IPR018490">
    <property type="entry name" value="cNMP-bd_dom_sf"/>
</dbReference>
<feature type="domain" description="Cyclic nucleotide-binding" evidence="1">
    <location>
        <begin position="28"/>
        <end position="130"/>
    </location>
</feature>
<organism evidence="2 3">
    <name type="scientific">Enterococcus devriesei</name>
    <dbReference type="NCBI Taxonomy" id="319970"/>
    <lineage>
        <taxon>Bacteria</taxon>
        <taxon>Bacillati</taxon>
        <taxon>Bacillota</taxon>
        <taxon>Bacilli</taxon>
        <taxon>Lactobacillales</taxon>
        <taxon>Enterococcaceae</taxon>
        <taxon>Enterococcus</taxon>
    </lineage>
</organism>
<dbReference type="STRING" id="319970.RV00_GL001285"/>
<dbReference type="InterPro" id="IPR000595">
    <property type="entry name" value="cNMP-bd_dom"/>
</dbReference>
<protein>
    <recommendedName>
        <fullName evidence="1">Cyclic nucleotide-binding domain-containing protein</fullName>
    </recommendedName>
</protein>